<reference evidence="11" key="1">
    <citation type="submission" date="2022-11" db="EMBL/GenBank/DDBJ databases">
        <authorList>
            <person name="Kikuchi T."/>
        </authorList>
    </citation>
    <scope>NUCLEOTIDE SEQUENCE</scope>
    <source>
        <strain evidence="11">PS1010</strain>
    </source>
</reference>
<feature type="binding site" evidence="7">
    <location>
        <position position="77"/>
    </location>
    <ligand>
        <name>Na(+)</name>
        <dbReference type="ChEBI" id="CHEBI:29101"/>
        <label>1</label>
    </ligand>
</feature>
<evidence type="ECO:0000313" key="11">
    <source>
        <dbReference type="EMBL" id="CAI5442939.1"/>
    </source>
</evidence>
<keyword evidence="7" id="KW-0915">Sodium</keyword>
<evidence type="ECO:0000256" key="7">
    <source>
        <dbReference type="PIRSR" id="PIRSR600175-1"/>
    </source>
</evidence>
<evidence type="ECO:0000256" key="3">
    <source>
        <dbReference type="ARBA" id="ARBA00022692"/>
    </source>
</evidence>
<dbReference type="Proteomes" id="UP001152747">
    <property type="component" value="Unassembled WGS sequence"/>
</dbReference>
<feature type="region of interest" description="Disordered" evidence="9">
    <location>
        <begin position="1"/>
        <end position="27"/>
    </location>
</feature>
<evidence type="ECO:0000256" key="1">
    <source>
        <dbReference type="ARBA" id="ARBA00004141"/>
    </source>
</evidence>
<keyword evidence="4" id="KW-0769">Symport</keyword>
<evidence type="ECO:0000256" key="10">
    <source>
        <dbReference type="SAM" id="Phobius"/>
    </source>
</evidence>
<dbReference type="GO" id="GO:0005332">
    <property type="term" value="F:gamma-aminobutyric acid:sodium:chloride symporter activity"/>
    <property type="evidence" value="ECO:0007669"/>
    <property type="project" value="TreeGrafter"/>
</dbReference>
<keyword evidence="8" id="KW-1015">Disulfide bond</keyword>
<dbReference type="GO" id="GO:0005886">
    <property type="term" value="C:plasma membrane"/>
    <property type="evidence" value="ECO:0007669"/>
    <property type="project" value="TreeGrafter"/>
</dbReference>
<feature type="transmembrane region" description="Helical" evidence="10">
    <location>
        <begin position="421"/>
        <end position="442"/>
    </location>
</feature>
<feature type="transmembrane region" description="Helical" evidence="10">
    <location>
        <begin position="325"/>
        <end position="346"/>
    </location>
</feature>
<dbReference type="AlphaFoldDB" id="A0A9P1ICZ2"/>
<evidence type="ECO:0000256" key="9">
    <source>
        <dbReference type="SAM" id="MobiDB-lite"/>
    </source>
</evidence>
<feature type="transmembrane region" description="Helical" evidence="10">
    <location>
        <begin position="571"/>
        <end position="593"/>
    </location>
</feature>
<organism evidence="11 12">
    <name type="scientific">Caenorhabditis angaria</name>
    <dbReference type="NCBI Taxonomy" id="860376"/>
    <lineage>
        <taxon>Eukaryota</taxon>
        <taxon>Metazoa</taxon>
        <taxon>Ecdysozoa</taxon>
        <taxon>Nematoda</taxon>
        <taxon>Chromadorea</taxon>
        <taxon>Rhabditida</taxon>
        <taxon>Rhabditina</taxon>
        <taxon>Rhabditomorpha</taxon>
        <taxon>Rhabditoidea</taxon>
        <taxon>Rhabditidae</taxon>
        <taxon>Peloderinae</taxon>
        <taxon>Caenorhabditis</taxon>
    </lineage>
</organism>
<evidence type="ECO:0000313" key="12">
    <source>
        <dbReference type="Proteomes" id="UP001152747"/>
    </source>
</evidence>
<dbReference type="SUPFAM" id="SSF161070">
    <property type="entry name" value="SNF-like"/>
    <property type="match status" value="1"/>
</dbReference>
<feature type="binding site" evidence="7">
    <location>
        <position position="70"/>
    </location>
    <ligand>
        <name>Na(+)</name>
        <dbReference type="ChEBI" id="CHEBI:29101"/>
        <label>1</label>
    </ligand>
</feature>
<feature type="transmembrane region" description="Helical" evidence="10">
    <location>
        <begin position="136"/>
        <end position="164"/>
    </location>
</feature>
<dbReference type="PANTHER" id="PTHR11616">
    <property type="entry name" value="SODIUM/CHLORIDE DEPENDENT TRANSPORTER"/>
    <property type="match status" value="1"/>
</dbReference>
<feature type="transmembrane region" description="Helical" evidence="10">
    <location>
        <begin position="62"/>
        <end position="79"/>
    </location>
</feature>
<feature type="transmembrane region" description="Helical" evidence="10">
    <location>
        <begin position="248"/>
        <end position="266"/>
    </location>
</feature>
<evidence type="ECO:0000256" key="4">
    <source>
        <dbReference type="ARBA" id="ARBA00022847"/>
    </source>
</evidence>
<gene>
    <name evidence="11" type="ORF">CAMP_LOCUS5576</name>
</gene>
<dbReference type="PRINTS" id="PR00176">
    <property type="entry name" value="NANEUSMPORT"/>
</dbReference>
<dbReference type="InterPro" id="IPR037272">
    <property type="entry name" value="SNS_sf"/>
</dbReference>
<evidence type="ECO:0000256" key="2">
    <source>
        <dbReference type="ARBA" id="ARBA00022448"/>
    </source>
</evidence>
<feature type="binding site" evidence="7">
    <location>
        <position position="332"/>
    </location>
    <ligand>
        <name>Na(+)</name>
        <dbReference type="ChEBI" id="CHEBI:29101"/>
        <label>1</label>
    </ligand>
</feature>
<feature type="compositionally biased region" description="Basic and acidic residues" evidence="9">
    <location>
        <begin position="7"/>
        <end position="23"/>
    </location>
</feature>
<evidence type="ECO:0000256" key="8">
    <source>
        <dbReference type="PIRSR" id="PIRSR600175-2"/>
    </source>
</evidence>
<dbReference type="PROSITE" id="PS50267">
    <property type="entry name" value="NA_NEUROTRAN_SYMP_3"/>
    <property type="match status" value="1"/>
</dbReference>
<feature type="transmembrane region" description="Helical" evidence="10">
    <location>
        <begin position="463"/>
        <end position="488"/>
    </location>
</feature>
<dbReference type="Gene3D" id="1.20.1740.10">
    <property type="entry name" value="Amino acid/polyamine transporter I"/>
    <property type="match status" value="1"/>
</dbReference>
<keyword evidence="2" id="KW-0813">Transport</keyword>
<feature type="transmembrane region" description="Helical" evidence="10">
    <location>
        <begin position="91"/>
        <end position="115"/>
    </location>
</feature>
<feature type="binding site" evidence="7">
    <location>
        <position position="369"/>
    </location>
    <ligand>
        <name>Na(+)</name>
        <dbReference type="ChEBI" id="CHEBI:29101"/>
        <label>1</label>
    </ligand>
</feature>
<dbReference type="GO" id="GO:0043005">
    <property type="term" value="C:neuron projection"/>
    <property type="evidence" value="ECO:0007669"/>
    <property type="project" value="TreeGrafter"/>
</dbReference>
<protein>
    <submittedName>
        <fullName evidence="11">Uncharacterized protein</fullName>
    </submittedName>
</protein>
<comment type="caution">
    <text evidence="11">The sequence shown here is derived from an EMBL/GenBank/DDBJ whole genome shotgun (WGS) entry which is preliminary data.</text>
</comment>
<name>A0A9P1ICZ2_9PELO</name>
<keyword evidence="3 10" id="KW-0812">Transmembrane</keyword>
<dbReference type="InterPro" id="IPR000175">
    <property type="entry name" value="Na/ntran_symport"/>
</dbReference>
<keyword evidence="12" id="KW-1185">Reference proteome</keyword>
<dbReference type="EMBL" id="CANHGI010000002">
    <property type="protein sequence ID" value="CAI5442939.1"/>
    <property type="molecule type" value="Genomic_DNA"/>
</dbReference>
<dbReference type="OrthoDB" id="6581954at2759"/>
<feature type="transmembrane region" description="Helical" evidence="10">
    <location>
        <begin position="494"/>
        <end position="514"/>
    </location>
</feature>
<dbReference type="CDD" id="cd10324">
    <property type="entry name" value="SLC6sbd"/>
    <property type="match status" value="1"/>
</dbReference>
<comment type="subcellular location">
    <subcellularLocation>
        <location evidence="1">Membrane</location>
        <topology evidence="1">Multi-pass membrane protein</topology>
    </subcellularLocation>
</comment>
<dbReference type="Pfam" id="PF00209">
    <property type="entry name" value="SNF"/>
    <property type="match status" value="1"/>
</dbReference>
<feature type="binding site" evidence="7">
    <location>
        <position position="73"/>
    </location>
    <ligand>
        <name>Na(+)</name>
        <dbReference type="ChEBI" id="CHEBI:29101"/>
        <label>1</label>
    </ligand>
</feature>
<feature type="transmembrane region" description="Helical" evidence="10">
    <location>
        <begin position="358"/>
        <end position="381"/>
    </location>
</feature>
<dbReference type="GO" id="GO:0046872">
    <property type="term" value="F:metal ion binding"/>
    <property type="evidence" value="ECO:0007669"/>
    <property type="project" value="UniProtKB-KW"/>
</dbReference>
<keyword evidence="6 10" id="KW-0472">Membrane</keyword>
<sequence length="658" mass="75564">MVVSNIESEKESFKSPKSLRDDPNSPIPIPALSPNICQKSIKKTPPKIRENLREKDGFRNSWEFILTAMGLSVGFANIWRFPQKALENGGSAFLIVYIICAIFFGLPTIYLEFFIGQYHQISSPIIFQRICPVLEGIGWMSSILSIFSSIYYLVIISWILIFMINLFRGDWKIWNKCDNLWNDPESCWRNTLCANNSLEPEFEFEYEHSNGSCEFSTDFKEISPSEQYFSNRILRISQGILDFETVNWPIFISMIICWILVGLMIFRGMKMIGKISYVTVILPYFLIIILFILGLTLDGASDGLSHFFLHPKFSQIFSFEIWSEALKQLCISFSIGHGSIISLSSYNYSNKQQKSPNCFIISIIILSANISLSILSGATVFSNLGFLAKQRKSSIFEIVENRKSLIFVAYLEVFGELDVPWIWVFILFLMMFLMGLSAEIALLETFCSNIYDKFPKMRRKKYIVVPIYIFLLSILGLIFSTSSGFYWFEIIDEYSSSIAIFSILSQTLVLMYIYGSKHIRQDIIDLLGVSSHFQLFFGANSPFWRFNWMFISPIIGIIGLLINICQNGFSIFGWILVILPISIVPIFAIINFIRFKKVSKSALQLQKDHPSYDRIKGKLISKKVAEKSLPEASPKIIKAPEVLQKSRRKSEKKMHEFG</sequence>
<keyword evidence="7" id="KW-0479">Metal-binding</keyword>
<feature type="transmembrane region" description="Helical" evidence="10">
    <location>
        <begin position="278"/>
        <end position="297"/>
    </location>
</feature>
<feature type="disulfide bond" evidence="8">
    <location>
        <begin position="177"/>
        <end position="187"/>
    </location>
</feature>
<feature type="transmembrane region" description="Helical" evidence="10">
    <location>
        <begin position="546"/>
        <end position="565"/>
    </location>
</feature>
<proteinExistence type="predicted"/>
<accession>A0A9P1ICZ2</accession>
<evidence type="ECO:0000256" key="5">
    <source>
        <dbReference type="ARBA" id="ARBA00022989"/>
    </source>
</evidence>
<keyword evidence="5 10" id="KW-1133">Transmembrane helix</keyword>
<evidence type="ECO:0000256" key="6">
    <source>
        <dbReference type="ARBA" id="ARBA00023136"/>
    </source>
</evidence>
<dbReference type="PANTHER" id="PTHR11616:SF326">
    <property type="entry name" value="SODIUM-DEPENDENT TRANSPORTER SNF-5"/>
    <property type="match status" value="1"/>
</dbReference>